<dbReference type="Proteomes" id="UP000682733">
    <property type="component" value="Unassembled WGS sequence"/>
</dbReference>
<sequence>HYGSLCQYRTDQFGFSLEILLTVDHSNSNLVQKPVEDYDETFSYISKWSIGVLSINRAENTKHMKTSAPLSKTNIKFTSEDKRKLLCYGVIIILVSATTVTDISFHRIIVDRKNNNQDICITEYSSNIWKTFDTIVLFIHQLVPFMLNVYATGIILSMAARNHDQT</sequence>
<feature type="transmembrane region" description="Helical" evidence="1">
    <location>
        <begin position="135"/>
        <end position="160"/>
    </location>
</feature>
<reference evidence="3" key="1">
    <citation type="submission" date="2021-02" db="EMBL/GenBank/DDBJ databases">
        <authorList>
            <person name="Nowell W R."/>
        </authorList>
    </citation>
    <scope>NUCLEOTIDE SEQUENCE</scope>
</reference>
<proteinExistence type="predicted"/>
<evidence type="ECO:0008006" key="5">
    <source>
        <dbReference type="Google" id="ProtNLM"/>
    </source>
</evidence>
<keyword evidence="1" id="KW-1133">Transmembrane helix</keyword>
<dbReference type="AlphaFoldDB" id="A0A8S2JC39"/>
<accession>A0A8S2JC39</accession>
<evidence type="ECO:0000256" key="1">
    <source>
        <dbReference type="SAM" id="Phobius"/>
    </source>
</evidence>
<name>A0A8S2JC39_9BILA</name>
<dbReference type="Proteomes" id="UP000677228">
    <property type="component" value="Unassembled WGS sequence"/>
</dbReference>
<feature type="transmembrane region" description="Helical" evidence="1">
    <location>
        <begin position="85"/>
        <end position="105"/>
    </location>
</feature>
<comment type="caution">
    <text evidence="3">The sequence shown here is derived from an EMBL/GenBank/DDBJ whole genome shotgun (WGS) entry which is preliminary data.</text>
</comment>
<keyword evidence="1" id="KW-0812">Transmembrane</keyword>
<evidence type="ECO:0000313" key="4">
    <source>
        <dbReference type="Proteomes" id="UP000682733"/>
    </source>
</evidence>
<dbReference type="Gene3D" id="1.20.1070.10">
    <property type="entry name" value="Rhodopsin 7-helix transmembrane proteins"/>
    <property type="match status" value="1"/>
</dbReference>
<dbReference type="EMBL" id="CAJNOK010007465">
    <property type="protein sequence ID" value="CAF1035107.1"/>
    <property type="molecule type" value="Genomic_DNA"/>
</dbReference>
<gene>
    <name evidence="2" type="ORF">OVA965_LOCUS16190</name>
    <name evidence="3" type="ORF">TMI583_LOCUS16198</name>
</gene>
<dbReference type="EMBL" id="CAJOBA010007475">
    <property type="protein sequence ID" value="CAF3803394.1"/>
    <property type="molecule type" value="Genomic_DNA"/>
</dbReference>
<protein>
    <recommendedName>
        <fullName evidence="5">G-protein coupled receptors family 1 profile domain-containing protein</fullName>
    </recommendedName>
</protein>
<keyword evidence="1" id="KW-0472">Membrane</keyword>
<evidence type="ECO:0000313" key="2">
    <source>
        <dbReference type="EMBL" id="CAF1035107.1"/>
    </source>
</evidence>
<feature type="non-terminal residue" evidence="3">
    <location>
        <position position="1"/>
    </location>
</feature>
<evidence type="ECO:0000313" key="3">
    <source>
        <dbReference type="EMBL" id="CAF3803394.1"/>
    </source>
</evidence>
<organism evidence="3 4">
    <name type="scientific">Didymodactylos carnosus</name>
    <dbReference type="NCBI Taxonomy" id="1234261"/>
    <lineage>
        <taxon>Eukaryota</taxon>
        <taxon>Metazoa</taxon>
        <taxon>Spiralia</taxon>
        <taxon>Gnathifera</taxon>
        <taxon>Rotifera</taxon>
        <taxon>Eurotatoria</taxon>
        <taxon>Bdelloidea</taxon>
        <taxon>Philodinida</taxon>
        <taxon>Philodinidae</taxon>
        <taxon>Didymodactylos</taxon>
    </lineage>
</organism>